<keyword evidence="2" id="KW-0175">Coiled coil</keyword>
<dbReference type="NCBIfam" id="TIGR00103">
    <property type="entry name" value="DNA_YbaB_EbfC"/>
    <property type="match status" value="1"/>
</dbReference>
<accession>B3T0B0</accession>
<dbReference type="InterPro" id="IPR036894">
    <property type="entry name" value="YbaB-like_sf"/>
</dbReference>
<proteinExistence type="inferred from homology"/>
<dbReference type="PIRSF" id="PIRSF004555">
    <property type="entry name" value="UCP004555"/>
    <property type="match status" value="1"/>
</dbReference>
<dbReference type="SUPFAM" id="SSF82607">
    <property type="entry name" value="YbaB-like"/>
    <property type="match status" value="1"/>
</dbReference>
<organism evidence="3">
    <name type="scientific">uncultured marine microorganism HF4000_005D21</name>
    <dbReference type="NCBI Taxonomy" id="455505"/>
    <lineage>
        <taxon>unclassified sequences</taxon>
        <taxon>environmental samples</taxon>
    </lineage>
</organism>
<keyword evidence="1" id="KW-0238">DNA-binding</keyword>
<dbReference type="PANTHER" id="PTHR33449">
    <property type="entry name" value="NUCLEOID-ASSOCIATED PROTEIN YBAB"/>
    <property type="match status" value="1"/>
</dbReference>
<evidence type="ECO:0000313" key="3">
    <source>
        <dbReference type="EMBL" id="ABZ06019.1"/>
    </source>
</evidence>
<name>B3T0B0_9ZZZZ</name>
<dbReference type="InterPro" id="IPR004401">
    <property type="entry name" value="YbaB/EbfC"/>
</dbReference>
<dbReference type="Gene3D" id="3.30.1310.10">
    <property type="entry name" value="Nucleoid-associated protein YbaB-like domain"/>
    <property type="match status" value="1"/>
</dbReference>
<dbReference type="GO" id="GO:0003677">
    <property type="term" value="F:DNA binding"/>
    <property type="evidence" value="ECO:0007669"/>
    <property type="project" value="UniProtKB-KW"/>
</dbReference>
<protein>
    <submittedName>
        <fullName evidence="3">Uncharacterized BCR, YbaB family COG0718</fullName>
    </submittedName>
</protein>
<sequence length="106" mass="11671">MADFTDLITQAKKMQEKMQQTQEALKKIEVEGISGGNAIRVIMNGDGELIKISLDDNLLKESKEIVEDLIVAAHNDAKSKLKKKTSEEISKVTGDVSLPPGFKLPF</sequence>
<dbReference type="AlphaFoldDB" id="B3T0B0"/>
<dbReference type="HAMAP" id="MF_00274">
    <property type="entry name" value="DNA_YbaB_EbfC"/>
    <property type="match status" value="1"/>
</dbReference>
<reference evidence="3" key="1">
    <citation type="journal article" date="2008" name="ISME J.">
        <title>Genomic patterns of recombination, clonal divergence and environment in marine microbial populations.</title>
        <authorList>
            <person name="Konstantinidis K.T."/>
            <person name="Delong E.F."/>
        </authorList>
    </citation>
    <scope>NUCLEOTIDE SEQUENCE</scope>
</reference>
<dbReference type="EMBL" id="EU016564">
    <property type="protein sequence ID" value="ABZ06019.1"/>
    <property type="molecule type" value="Genomic_DNA"/>
</dbReference>
<evidence type="ECO:0000256" key="1">
    <source>
        <dbReference type="ARBA" id="ARBA00023125"/>
    </source>
</evidence>
<dbReference type="PANTHER" id="PTHR33449:SF1">
    <property type="entry name" value="NUCLEOID-ASSOCIATED PROTEIN YBAB"/>
    <property type="match status" value="1"/>
</dbReference>
<evidence type="ECO:0000256" key="2">
    <source>
        <dbReference type="SAM" id="Coils"/>
    </source>
</evidence>
<dbReference type="Pfam" id="PF02575">
    <property type="entry name" value="YbaB_DNA_bd"/>
    <property type="match status" value="1"/>
</dbReference>
<gene>
    <name evidence="3" type="ORF">ALOHA_HF4000005D21ctg1g24</name>
</gene>
<feature type="coiled-coil region" evidence="2">
    <location>
        <begin position="4"/>
        <end position="31"/>
    </location>
</feature>